<dbReference type="Pfam" id="PF04471">
    <property type="entry name" value="Mrr_cat"/>
    <property type="match status" value="1"/>
</dbReference>
<sequence length="318" mass="36692">MPKLTLTQINAITNLANFLYSFLPGSGHEKWKGHITFKTIAIKLGLGNFLLQGNKLTMIKELLINTLEQKPNLFEKLMLEIVKEAIIYRNKQGKSLKPEDIDALNGYILALGFKFPDLWEPELRNSLELKNAQRAKEIFDQAKKEQELKNYRQMDRLKIIYELREAYINLAREVDRQKAGRDLEKLLNRLFEINDLKPREPFRVIGEEIDGSIELDHEIYLVEAKWEKDPISESSLLIFRGKIEGKSAFTRGIFISTSGISSQAKEAITTGKQPTFFVIDGYDLMMVLSDQIILIDLLRKKRRLLGDKGLVYVPYSEI</sequence>
<dbReference type="EMBL" id="MFGW01000137">
    <property type="protein sequence ID" value="OGF64412.1"/>
    <property type="molecule type" value="Genomic_DNA"/>
</dbReference>
<evidence type="ECO:0000259" key="1">
    <source>
        <dbReference type="Pfam" id="PF04471"/>
    </source>
</evidence>
<dbReference type="GO" id="GO:0004519">
    <property type="term" value="F:endonuclease activity"/>
    <property type="evidence" value="ECO:0007669"/>
    <property type="project" value="InterPro"/>
</dbReference>
<name>A0A1F5VLU8_9BACT</name>
<feature type="domain" description="Restriction endonuclease type IV Mrr" evidence="1">
    <location>
        <begin position="180"/>
        <end position="284"/>
    </location>
</feature>
<protein>
    <recommendedName>
        <fullName evidence="1">Restriction endonuclease type IV Mrr domain-containing protein</fullName>
    </recommendedName>
</protein>
<dbReference type="SUPFAM" id="SSF52980">
    <property type="entry name" value="Restriction endonuclease-like"/>
    <property type="match status" value="1"/>
</dbReference>
<dbReference type="InterPro" id="IPR011335">
    <property type="entry name" value="Restrct_endonuc-II-like"/>
</dbReference>
<accession>A0A1F5VLU8</accession>
<evidence type="ECO:0000313" key="2">
    <source>
        <dbReference type="EMBL" id="OGF64412.1"/>
    </source>
</evidence>
<dbReference type="InterPro" id="IPR011856">
    <property type="entry name" value="tRNA_endonuc-like_dom_sf"/>
</dbReference>
<dbReference type="STRING" id="1817863.A2Y62_13515"/>
<organism evidence="2 3">
    <name type="scientific">Candidatus Fischerbacteria bacterium RBG_13_37_8</name>
    <dbReference type="NCBI Taxonomy" id="1817863"/>
    <lineage>
        <taxon>Bacteria</taxon>
        <taxon>Candidatus Fischeribacteriota</taxon>
    </lineage>
</organism>
<dbReference type="Proteomes" id="UP000178943">
    <property type="component" value="Unassembled WGS sequence"/>
</dbReference>
<proteinExistence type="predicted"/>
<dbReference type="GO" id="GO:0009307">
    <property type="term" value="P:DNA restriction-modification system"/>
    <property type="evidence" value="ECO:0007669"/>
    <property type="project" value="InterPro"/>
</dbReference>
<gene>
    <name evidence="2" type="ORF">A2Y62_13515</name>
</gene>
<comment type="caution">
    <text evidence="2">The sequence shown here is derived from an EMBL/GenBank/DDBJ whole genome shotgun (WGS) entry which is preliminary data.</text>
</comment>
<dbReference type="AlphaFoldDB" id="A0A1F5VLU8"/>
<dbReference type="InterPro" id="IPR007560">
    <property type="entry name" value="Restrct_endonuc_IV_Mrr"/>
</dbReference>
<reference evidence="2 3" key="1">
    <citation type="journal article" date="2016" name="Nat. Commun.">
        <title>Thousands of microbial genomes shed light on interconnected biogeochemical processes in an aquifer system.</title>
        <authorList>
            <person name="Anantharaman K."/>
            <person name="Brown C.T."/>
            <person name="Hug L.A."/>
            <person name="Sharon I."/>
            <person name="Castelle C.J."/>
            <person name="Probst A.J."/>
            <person name="Thomas B.C."/>
            <person name="Singh A."/>
            <person name="Wilkins M.J."/>
            <person name="Karaoz U."/>
            <person name="Brodie E.L."/>
            <person name="Williams K.H."/>
            <person name="Hubbard S.S."/>
            <person name="Banfield J.F."/>
        </authorList>
    </citation>
    <scope>NUCLEOTIDE SEQUENCE [LARGE SCALE GENOMIC DNA]</scope>
</reference>
<dbReference type="GO" id="GO:0003677">
    <property type="term" value="F:DNA binding"/>
    <property type="evidence" value="ECO:0007669"/>
    <property type="project" value="InterPro"/>
</dbReference>
<evidence type="ECO:0000313" key="3">
    <source>
        <dbReference type="Proteomes" id="UP000178943"/>
    </source>
</evidence>
<dbReference type="Gene3D" id="3.40.1350.10">
    <property type="match status" value="1"/>
</dbReference>